<gene>
    <name evidence="3" type="ORF">KR093_010090</name>
</gene>
<protein>
    <submittedName>
        <fullName evidence="3">Uncharacterized protein</fullName>
    </submittedName>
</protein>
<evidence type="ECO:0000313" key="3">
    <source>
        <dbReference type="EMBL" id="KAH8372111.1"/>
    </source>
</evidence>
<feature type="compositionally biased region" description="Polar residues" evidence="2">
    <location>
        <begin position="153"/>
        <end position="168"/>
    </location>
</feature>
<organism evidence="3 4">
    <name type="scientific">Drosophila rubida</name>
    <dbReference type="NCBI Taxonomy" id="30044"/>
    <lineage>
        <taxon>Eukaryota</taxon>
        <taxon>Metazoa</taxon>
        <taxon>Ecdysozoa</taxon>
        <taxon>Arthropoda</taxon>
        <taxon>Hexapoda</taxon>
        <taxon>Insecta</taxon>
        <taxon>Pterygota</taxon>
        <taxon>Neoptera</taxon>
        <taxon>Endopterygota</taxon>
        <taxon>Diptera</taxon>
        <taxon>Brachycera</taxon>
        <taxon>Muscomorpha</taxon>
        <taxon>Ephydroidea</taxon>
        <taxon>Drosophilidae</taxon>
        <taxon>Drosophila</taxon>
    </lineage>
</organism>
<evidence type="ECO:0000313" key="4">
    <source>
        <dbReference type="Proteomes" id="UP001200034"/>
    </source>
</evidence>
<reference evidence="3" key="1">
    <citation type="journal article" date="2021" name="Mol. Ecol. Resour.">
        <title>Phylogenomic analyses of the genus Drosophila reveals genomic signals of climate adaptation.</title>
        <authorList>
            <person name="Li F."/>
            <person name="Rane R.V."/>
            <person name="Luria V."/>
            <person name="Xiong Z."/>
            <person name="Chen J."/>
            <person name="Li Z."/>
            <person name="Catullo R.A."/>
            <person name="Griffin P.C."/>
            <person name="Schiffer M."/>
            <person name="Pearce S."/>
            <person name="Lee S.F."/>
            <person name="McElroy K."/>
            <person name="Stocker A."/>
            <person name="Shirriffs J."/>
            <person name="Cockerell F."/>
            <person name="Coppin C."/>
            <person name="Sgro C.M."/>
            <person name="Karger A."/>
            <person name="Cain J.W."/>
            <person name="Weber J.A."/>
            <person name="Santpere G."/>
            <person name="Kirschner M.W."/>
            <person name="Hoffmann A.A."/>
            <person name="Oakeshott J.G."/>
            <person name="Zhang G."/>
        </authorList>
    </citation>
    <scope>NUCLEOTIDE SEQUENCE</scope>
    <source>
        <strain evidence="3">BGI-SZ-2011g</strain>
    </source>
</reference>
<feature type="region of interest" description="Disordered" evidence="2">
    <location>
        <begin position="153"/>
        <end position="187"/>
    </location>
</feature>
<proteinExistence type="predicted"/>
<comment type="caution">
    <text evidence="3">The sequence shown here is derived from an EMBL/GenBank/DDBJ whole genome shotgun (WGS) entry which is preliminary data.</text>
</comment>
<name>A0AAD4PMD9_9MUSC</name>
<accession>A0AAD4PMD9</accession>
<dbReference type="Proteomes" id="UP001200034">
    <property type="component" value="Unassembled WGS sequence"/>
</dbReference>
<sequence>MSKVARLENEVVALRHELAALRYDRDELYRKHSKHFKRCAGGDCCKFFRLDNDKASEKDLYIAYLEDQIKQTRLKYKQQMGDVKNSASALESKLQKVRQEICCITARARQVDKLKKDVEVLKAKLQRRNMTIAQHNEQYGELMELISNLDHQSTLGNNTSNPSNSCSQMRAKPLLSDGCGKDRKDSR</sequence>
<feature type="coiled-coil region" evidence="1">
    <location>
        <begin position="80"/>
        <end position="152"/>
    </location>
</feature>
<keyword evidence="4" id="KW-1185">Reference proteome</keyword>
<evidence type="ECO:0000256" key="1">
    <source>
        <dbReference type="SAM" id="Coils"/>
    </source>
</evidence>
<evidence type="ECO:0000256" key="2">
    <source>
        <dbReference type="SAM" id="MobiDB-lite"/>
    </source>
</evidence>
<dbReference type="EMBL" id="JAJJHW010002585">
    <property type="protein sequence ID" value="KAH8372111.1"/>
    <property type="molecule type" value="Genomic_DNA"/>
</dbReference>
<dbReference type="AlphaFoldDB" id="A0AAD4PMD9"/>
<feature type="non-terminal residue" evidence="3">
    <location>
        <position position="187"/>
    </location>
</feature>
<keyword evidence="1" id="KW-0175">Coiled coil</keyword>